<dbReference type="GO" id="GO:0007059">
    <property type="term" value="P:chromosome segregation"/>
    <property type="evidence" value="ECO:0007669"/>
    <property type="project" value="UniProtKB-UniRule"/>
</dbReference>
<dbReference type="GO" id="GO:0003677">
    <property type="term" value="F:DNA binding"/>
    <property type="evidence" value="ECO:0007669"/>
    <property type="project" value="UniProtKB-UniRule"/>
</dbReference>
<accession>B8KSV3</accession>
<feature type="domain" description="Core-binding (CB)" evidence="13">
    <location>
        <begin position="3"/>
        <end position="89"/>
    </location>
</feature>
<comment type="similarity">
    <text evidence="2 11">Belongs to the 'phage' integrase family. XerC subfamily.</text>
</comment>
<dbReference type="Pfam" id="PF02899">
    <property type="entry name" value="Phage_int_SAM_1"/>
    <property type="match status" value="1"/>
</dbReference>
<evidence type="ECO:0000313" key="14">
    <source>
        <dbReference type="EMBL" id="EED34605.1"/>
    </source>
</evidence>
<dbReference type="Proteomes" id="UP000004699">
    <property type="component" value="Unassembled WGS sequence"/>
</dbReference>
<dbReference type="HAMAP" id="MF_01808">
    <property type="entry name" value="Recomb_XerC_XerD"/>
    <property type="match status" value="1"/>
</dbReference>
<feature type="active site" evidence="11">
    <location>
        <position position="247"/>
    </location>
</feature>
<reference evidence="15" key="1">
    <citation type="journal article" date="2013" name="BMC Microbiol.">
        <title>Taxonomy and evolution of bacteriochlorophyll a-containing members of the OM60/NOR5 clade of marine gammaproteobacteria: description of Luminiphilus syltensis gen. nov., sp. nov., reclassification of Haliea rubra as Pseudohaliea rubra gen. nov., comb. nov., and emendation of Chromatocurvus halotolerans.</title>
        <authorList>
            <person name="Spring S."/>
            <person name="Riedel T."/>
            <person name="Sproer C."/>
            <person name="Yan S."/>
            <person name="Harder J."/>
            <person name="Fuchs B.M."/>
        </authorList>
    </citation>
    <scope>NUCLEOTIDE SEQUENCE [LARGE SCALE GENOMIC DNA]</scope>
    <source>
        <strain evidence="15">NOR51-B</strain>
    </source>
</reference>
<evidence type="ECO:0000256" key="11">
    <source>
        <dbReference type="HAMAP-Rule" id="MF_01808"/>
    </source>
</evidence>
<feature type="active site" evidence="11">
    <location>
        <position position="149"/>
    </location>
</feature>
<proteinExistence type="inferred from homology"/>
<organism evidence="14 15">
    <name type="scientific">Luminiphilus syltensis NOR5-1B</name>
    <dbReference type="NCBI Taxonomy" id="565045"/>
    <lineage>
        <taxon>Bacteria</taxon>
        <taxon>Pseudomonadati</taxon>
        <taxon>Pseudomonadota</taxon>
        <taxon>Gammaproteobacteria</taxon>
        <taxon>Cellvibrionales</taxon>
        <taxon>Halieaceae</taxon>
        <taxon>Luminiphilus</taxon>
    </lineage>
</organism>
<dbReference type="Pfam" id="PF00589">
    <property type="entry name" value="Phage_integrase"/>
    <property type="match status" value="1"/>
</dbReference>
<dbReference type="GO" id="GO:0005737">
    <property type="term" value="C:cytoplasm"/>
    <property type="evidence" value="ECO:0007669"/>
    <property type="project" value="UniProtKB-SubCell"/>
</dbReference>
<sequence length="304" mass="34181">MTLSLGASISDFLDYQRDVRRMSHHTVSNYRRDLNHFEEFCRASNCTSPRDIKESVVRSWAGQMQRQGKAPATIQRGLSSVRSYFKHLAARHADISNPAIGIRAPRRPRKLPKTIEADRIGALFQRPAESTLEKRDQAIAELLYSSGLRLAELVDVNLEDLDRREGVITVTGKGDKTRTVPVGVAALKALEAWIACRPIGQEVLSAKAPLFVNQRGTRLGQRSVQDRLKKLAKATHLGQNLHPHMLRHSFATHLLESSGDLRAVQELLGHANISTTQIYTHLDFQHLSKVYDTAHPRARKRKTP</sequence>
<evidence type="ECO:0000256" key="1">
    <source>
        <dbReference type="ARBA" id="ARBA00004496"/>
    </source>
</evidence>
<keyword evidence="7 11" id="KW-0229">DNA integration</keyword>
<dbReference type="STRING" id="565045.NOR51B_543"/>
<evidence type="ECO:0000259" key="13">
    <source>
        <dbReference type="PROSITE" id="PS51900"/>
    </source>
</evidence>
<keyword evidence="5 11" id="KW-0132">Cell division</keyword>
<dbReference type="eggNOG" id="COG4973">
    <property type="taxonomic scope" value="Bacteria"/>
</dbReference>
<dbReference type="InterPro" id="IPR004107">
    <property type="entry name" value="Integrase_SAM-like_N"/>
</dbReference>
<feature type="active site" description="O-(3'-phospho-DNA)-tyrosine intermediate" evidence="11">
    <location>
        <position position="279"/>
    </location>
</feature>
<evidence type="ECO:0000256" key="5">
    <source>
        <dbReference type="ARBA" id="ARBA00022618"/>
    </source>
</evidence>
<evidence type="ECO:0000256" key="7">
    <source>
        <dbReference type="ARBA" id="ARBA00022908"/>
    </source>
</evidence>
<keyword evidence="15" id="KW-1185">Reference proteome</keyword>
<keyword evidence="4 11" id="KW-0963">Cytoplasm</keyword>
<dbReference type="PROSITE" id="PS51900">
    <property type="entry name" value="CB"/>
    <property type="match status" value="1"/>
</dbReference>
<evidence type="ECO:0000256" key="3">
    <source>
        <dbReference type="ARBA" id="ARBA00015804"/>
    </source>
</evidence>
<dbReference type="HOGENOM" id="CLU_027562_9_6_6"/>
<keyword evidence="10 11" id="KW-0131">Cell cycle</keyword>
<dbReference type="NCBIfam" id="TIGR02224">
    <property type="entry name" value="recomb_XerC"/>
    <property type="match status" value="1"/>
</dbReference>
<dbReference type="InterPro" id="IPR010998">
    <property type="entry name" value="Integrase_recombinase_N"/>
</dbReference>
<dbReference type="PANTHER" id="PTHR30349">
    <property type="entry name" value="PHAGE INTEGRASE-RELATED"/>
    <property type="match status" value="1"/>
</dbReference>
<evidence type="ECO:0000256" key="10">
    <source>
        <dbReference type="ARBA" id="ARBA00023306"/>
    </source>
</evidence>
<evidence type="ECO:0000256" key="6">
    <source>
        <dbReference type="ARBA" id="ARBA00022829"/>
    </source>
</evidence>
<evidence type="ECO:0000313" key="15">
    <source>
        <dbReference type="Proteomes" id="UP000004699"/>
    </source>
</evidence>
<name>B8KSV3_9GAMM</name>
<keyword evidence="9 11" id="KW-0233">DNA recombination</keyword>
<dbReference type="PANTHER" id="PTHR30349:SF81">
    <property type="entry name" value="TYROSINE RECOMBINASE XERC"/>
    <property type="match status" value="1"/>
</dbReference>
<dbReference type="GO" id="GO:0009037">
    <property type="term" value="F:tyrosine-based site-specific recombinase activity"/>
    <property type="evidence" value="ECO:0007669"/>
    <property type="project" value="UniProtKB-UniRule"/>
</dbReference>
<dbReference type="Gene3D" id="1.10.150.130">
    <property type="match status" value="1"/>
</dbReference>
<evidence type="ECO:0000256" key="9">
    <source>
        <dbReference type="ARBA" id="ARBA00023172"/>
    </source>
</evidence>
<dbReference type="GO" id="GO:0051301">
    <property type="term" value="P:cell division"/>
    <property type="evidence" value="ECO:0007669"/>
    <property type="project" value="UniProtKB-UniRule"/>
</dbReference>
<comment type="subunit">
    <text evidence="11">Forms a cyclic heterotetrameric complex composed of two molecules of XerC and two molecules of XerD.</text>
</comment>
<evidence type="ECO:0000256" key="2">
    <source>
        <dbReference type="ARBA" id="ARBA00006657"/>
    </source>
</evidence>
<keyword evidence="6 11" id="KW-0159">Chromosome partition</keyword>
<evidence type="ECO:0000256" key="4">
    <source>
        <dbReference type="ARBA" id="ARBA00022490"/>
    </source>
</evidence>
<evidence type="ECO:0000256" key="8">
    <source>
        <dbReference type="ARBA" id="ARBA00023125"/>
    </source>
</evidence>
<dbReference type="SUPFAM" id="SSF56349">
    <property type="entry name" value="DNA breaking-rejoining enzymes"/>
    <property type="match status" value="1"/>
</dbReference>
<comment type="function">
    <text evidence="11">Site-specific tyrosine recombinase, which acts by catalyzing the cutting and rejoining of the recombining DNA molecules. The XerC-XerD complex is essential to convert dimers of the bacterial chromosome into monomers to permit their segregation at cell division. It also contributes to the segregational stability of plasmids.</text>
</comment>
<dbReference type="OrthoDB" id="9801717at2"/>
<dbReference type="GO" id="GO:0006313">
    <property type="term" value="P:DNA transposition"/>
    <property type="evidence" value="ECO:0007669"/>
    <property type="project" value="UniProtKB-UniRule"/>
</dbReference>
<gene>
    <name evidence="11 14" type="primary">xerC</name>
    <name evidence="14" type="ORF">NOR51B_543</name>
</gene>
<dbReference type="AlphaFoldDB" id="B8KSV3"/>
<evidence type="ECO:0000259" key="12">
    <source>
        <dbReference type="PROSITE" id="PS51898"/>
    </source>
</evidence>
<dbReference type="InterPro" id="IPR050090">
    <property type="entry name" value="Tyrosine_recombinase_XerCD"/>
</dbReference>
<feature type="active site" evidence="11">
    <location>
        <position position="270"/>
    </location>
</feature>
<dbReference type="InterPro" id="IPR044068">
    <property type="entry name" value="CB"/>
</dbReference>
<protein>
    <recommendedName>
        <fullName evidence="3 11">Tyrosine recombinase XerC</fullName>
    </recommendedName>
</protein>
<dbReference type="InterPro" id="IPR011931">
    <property type="entry name" value="Recomb_XerC"/>
</dbReference>
<keyword evidence="8 11" id="KW-0238">DNA-binding</keyword>
<dbReference type="InterPro" id="IPR013762">
    <property type="entry name" value="Integrase-like_cat_sf"/>
</dbReference>
<dbReference type="CDD" id="cd00798">
    <property type="entry name" value="INT_XerDC_C"/>
    <property type="match status" value="1"/>
</dbReference>
<feature type="domain" description="Tyr recombinase" evidence="12">
    <location>
        <begin position="110"/>
        <end position="292"/>
    </location>
</feature>
<feature type="active site" evidence="11">
    <location>
        <position position="244"/>
    </location>
</feature>
<dbReference type="PROSITE" id="PS51898">
    <property type="entry name" value="TYR_RECOMBINASE"/>
    <property type="match status" value="1"/>
</dbReference>
<dbReference type="InterPro" id="IPR023009">
    <property type="entry name" value="Tyrosine_recombinase_XerC/XerD"/>
</dbReference>
<comment type="subcellular location">
    <subcellularLocation>
        <location evidence="1 11">Cytoplasm</location>
    </subcellularLocation>
</comment>
<dbReference type="EMBL" id="DS999411">
    <property type="protein sequence ID" value="EED34605.1"/>
    <property type="molecule type" value="Genomic_DNA"/>
</dbReference>
<dbReference type="NCBIfam" id="NF001399">
    <property type="entry name" value="PRK00283.1"/>
    <property type="match status" value="1"/>
</dbReference>
<feature type="active site" evidence="11">
    <location>
        <position position="173"/>
    </location>
</feature>
<dbReference type="InterPro" id="IPR011010">
    <property type="entry name" value="DNA_brk_join_enz"/>
</dbReference>
<dbReference type="Gene3D" id="1.10.443.10">
    <property type="entry name" value="Intergrase catalytic core"/>
    <property type="match status" value="1"/>
</dbReference>
<dbReference type="RefSeq" id="WP_009019353.1">
    <property type="nucleotide sequence ID" value="NZ_DS999411.1"/>
</dbReference>
<dbReference type="InterPro" id="IPR002104">
    <property type="entry name" value="Integrase_catalytic"/>
</dbReference>